<dbReference type="Pfam" id="PF02225">
    <property type="entry name" value="PA"/>
    <property type="match status" value="1"/>
</dbReference>
<evidence type="ECO:0000259" key="13">
    <source>
        <dbReference type="Pfam" id="PF02225"/>
    </source>
</evidence>
<dbReference type="Proteomes" id="UP000824025">
    <property type="component" value="Unassembled WGS sequence"/>
</dbReference>
<dbReference type="PRINTS" id="PR00723">
    <property type="entry name" value="SUBTILISIN"/>
</dbReference>
<evidence type="ECO:0000256" key="11">
    <source>
        <dbReference type="SAM" id="SignalP"/>
    </source>
</evidence>
<dbReference type="SUPFAM" id="SSF49373">
    <property type="entry name" value="Invasin/intimin cell-adhesion fragments"/>
    <property type="match status" value="1"/>
</dbReference>
<dbReference type="Gene3D" id="3.80.10.10">
    <property type="entry name" value="Ribonuclease Inhibitor"/>
    <property type="match status" value="5"/>
</dbReference>
<dbReference type="InterPro" id="IPR003137">
    <property type="entry name" value="PA_domain"/>
</dbReference>
<evidence type="ECO:0000313" key="15">
    <source>
        <dbReference type="Proteomes" id="UP000824025"/>
    </source>
</evidence>
<evidence type="ECO:0000256" key="7">
    <source>
        <dbReference type="PIRSR" id="PIRSR615500-1"/>
    </source>
</evidence>
<dbReference type="Gene3D" id="3.40.50.200">
    <property type="entry name" value="Peptidase S8/S53 domain"/>
    <property type="match status" value="1"/>
</dbReference>
<evidence type="ECO:0000256" key="5">
    <source>
        <dbReference type="ARBA" id="ARBA00022801"/>
    </source>
</evidence>
<comment type="similarity">
    <text evidence="1 8 9">Belongs to the peptidase S8 family.</text>
</comment>
<dbReference type="PROSITE" id="PS00137">
    <property type="entry name" value="SUBTILASE_HIS"/>
    <property type="match status" value="1"/>
</dbReference>
<dbReference type="PANTHER" id="PTHR45661:SF3">
    <property type="entry name" value="IG-LIKE DOMAIN-CONTAINING PROTEIN"/>
    <property type="match status" value="1"/>
</dbReference>
<dbReference type="InterPro" id="IPR015500">
    <property type="entry name" value="Peptidase_S8_subtilisin-rel"/>
</dbReference>
<evidence type="ECO:0000256" key="6">
    <source>
        <dbReference type="ARBA" id="ARBA00022825"/>
    </source>
</evidence>
<feature type="transmembrane region" description="Helical" evidence="10">
    <location>
        <begin position="2401"/>
        <end position="2424"/>
    </location>
</feature>
<keyword evidence="6 8" id="KW-0720">Serine protease</keyword>
<dbReference type="SUPFAM" id="SSF52058">
    <property type="entry name" value="L domain-like"/>
    <property type="match status" value="2"/>
</dbReference>
<dbReference type="InterPro" id="IPR023827">
    <property type="entry name" value="Peptidase_S8_Asp-AS"/>
</dbReference>
<dbReference type="Gene3D" id="3.50.30.30">
    <property type="match status" value="1"/>
</dbReference>
<dbReference type="InterPro" id="IPR023828">
    <property type="entry name" value="Peptidase_S8_Ser-AS"/>
</dbReference>
<dbReference type="InterPro" id="IPR000209">
    <property type="entry name" value="Peptidase_S8/S53_dom"/>
</dbReference>
<dbReference type="Gene3D" id="2.60.40.1710">
    <property type="entry name" value="Subtilisin-like superfamily"/>
    <property type="match status" value="1"/>
</dbReference>
<dbReference type="InterPro" id="IPR032675">
    <property type="entry name" value="LRR_dom_sf"/>
</dbReference>
<keyword evidence="4 11" id="KW-0732">Signal</keyword>
<dbReference type="InterPro" id="IPR008964">
    <property type="entry name" value="Invasin/intimin_cell_adhesion"/>
</dbReference>
<keyword evidence="10" id="KW-0812">Transmembrane</keyword>
<dbReference type="GO" id="GO:0004252">
    <property type="term" value="F:serine-type endopeptidase activity"/>
    <property type="evidence" value="ECO:0007669"/>
    <property type="project" value="UniProtKB-UniRule"/>
</dbReference>
<protein>
    <submittedName>
        <fullName evidence="14">Leucine-rich repeat protein</fullName>
    </submittedName>
</protein>
<dbReference type="InterPro" id="IPR011004">
    <property type="entry name" value="Trimer_LpxA-like_sf"/>
</dbReference>
<feature type="active site" description="Charge relay system" evidence="7 8">
    <location>
        <position position="287"/>
    </location>
</feature>
<reference evidence="14" key="2">
    <citation type="submission" date="2021-04" db="EMBL/GenBank/DDBJ databases">
        <authorList>
            <person name="Gilroy R."/>
        </authorList>
    </citation>
    <scope>NUCLEOTIDE SEQUENCE</scope>
    <source>
        <strain evidence="14">CHK192-19661</strain>
    </source>
</reference>
<sequence length="2432" mass="259997">MTKFKKSAVSLLSLLCAACLFTGTVFGDYSGKAGAGAGKDVTINKVSAPVETDAEEFYDENVVYKLPDTVSDDQEISLIVDMGTQSVLDSYNENVSGMTLSEYASSSDARNISRRIATESAKYKAKLSGAGISYSVGETYDTIFSGFEIRVRAKDFAKVSGLLSDATVIVGEEYEPAAVSEVVTNEVDVYETGIFDSSDSEYQGDGVVVAILDTGLDYTHTAFSVDNFTTTNEAFTLQSVSGMVGNTVAAGYNPGLTGEDVYVSKKVPYAYDYGDKDSDVFPLNSDHGTHVAGIIAGKDDVITGVAPNAQLAIMKVFSDYSEGAKTSAILAALNDCVKLGVDVINMSLGTSCGFSREVDEENVNEIYDSIKAAGISLIAAASNDYNATFNSEKNGSNGLTSNPDSGTVGSPGTYDASLAVASVDGVKTPYLLYNDQIIYFNEASTSDTETKDFVDDILNTLGPDVNSHDFEYVTIPGVGRSSDYTYENSFYQGKIVLVRRGTTSFEDKVRVALQEKGAAGIIIYNNVSGTISMSVGADMGAVCSISQDDGELLAAQETGIIRISRDQTAGPFMSDFSSWGPTSDLKIKPEITAHGGEIYSSVPGQGYDRMSGTSMAAPNMAGAAALIRQYVRYSGVFGSDVAPTDVTALVNQLVMSTADIVYNKNGLPYAVRKQGAGLVNISKATSSASYITTYDTDGNKMEKTKLELGDDKSKSGVYEMKFDINNVSGGSVTYDLGSIVMTEGVSTTYTSHGDTTVTMDGYLLSGAAMTVTGVDGGSQNGNSVTVNGHGTATVSVRITLSDEDKKYMDESFAHGMYVEGFITLDAVSGTDVDMNIPMLAFYGDWTEAPIFDEEYYDTNPDEINDGLDPEDKLMADAYATRAIGGLYDDYILTLGSYAFTQDPASTQIAASKEHIAISNQQDGASSAVNSLEYIYAGLLRNVKEATISVVEDSTGREIFSRTEYNQRKSFNNGGSIIASAMEVEFSALEQNLKNNTQYTVTVTAYIDYGEKAEQKNVRNTFSFPLFVDFEAPTVTDVAFRTEYDRTTRETTYYADLSIYDNHYAMAVQAGQVTLEGNGFMLSSFGKYFTPVYSSFNSTSTVTIELTDYIEQIKQSDGFNFGPDGSLSIAENNNSFIAVCYDYALNSSMFEIRLPDDFLALAFTQDEIALSPNETLDISSVLNMYPSDSWIQMLEFSSEDTEIAEVINQTILAKQSGTTTVTATGYDADGNPVSDTVTVRVLSEGDEGYQGGYTVPEVNNFTLTGYTVNKAYYSISSSEREIGVTGGTYDFGGDYNLSMYPSESVTLSHTLDSYFPDRTAVTYRSGNARIATVTEDGTIVAQEEGTTIVTVTVTFDGRNTLYSERITITVKDPFTTNSIYLMSYRGLGGKVEIPDDRGITTIYSYAFSGYEYVPKDLENGDVINDEDPLNTKPVYIGEDTITEIVIPEGVTDIQQYAFAGLTALEKVTLPSTLNRIGMGAFYGCTSLKEINLENVQFINKEAFRNTALTDVDLDSAAAIGDYAFADSRLGYLDLPASCQSLGIGAFYGNDYLTDVQIGASRIKVGTYVFAECPMLVSVNINASVISAYAFYNCTQLRNVTLGRDVSVIGEYAFAGTAVSSFSLSSQNTELSLGEGGALVYKGEELILVAPNRSGNSITVDAQSISNGAFAGNTRLFSVNAPNATSVGAYAFANCTNLYRVTMPKLETIGDYAFFNTGIVETPELSAVTSIGAYAFAYTDISAATIANDTQIGEGAFSYCMALERVTIGNNVTIGAAAFFNPVVMNLFDPADESTLTNFSRYYTAYTYTVENPAGGSSVFSYYRYNFDSGVVSSLLEVTIGTGAQIGEYAFAGSANLTSLTLGSGAQIGDYAFFNARRLQSVDLSGALSVGESAFSGTRTQDFSLTNNSIGYAFEYEYVNGELTPVAYKYTNVAPQFASADLSSLTQMGAGAFAFNDALSSVTFGSTLTEIPGYAFAYCTSLAAVDLPAQLSSIGEYAFMGTSLTAADLSSADSVGAYAFSRTDIGEVTLKNGARIGEGAFAYCYGLAKADNLANVASVGGYAFAGTALTSLDLAEVTYIGDFAFAESAVTSVSFGDKLVSLGENPFYGCAISTFGKMTDVTFNGSVIGQELTETYDVSSTVRVIGGVLYQSVPNGLELVSYPLAKQGTDFTVEEGTVRLAARAFAGSQLQTVTLPQTLRSVGDKAFYGCADLRMVVFKSYEAPVLEEEYDTSYATESNVPFTENAGGLGIVDYYMWNVGTGGGSNYFYGANFVDYIGHNDGKLVMVRPSNGQNYGSFIFEQYFGVSVAGSPAAMQSTLDVIALIAQLPDSMSVTLDDEAAIVAARAAYDAIGSTEQQSLVSNIDRLTAAESALAYLKTREPTPEPDPVPEPSAVAEFFRNNMVGLIIAGVLLLAVAGLTAWVILLKKNNKRNA</sequence>
<evidence type="ECO:0000256" key="8">
    <source>
        <dbReference type="PROSITE-ProRule" id="PRU01240"/>
    </source>
</evidence>
<keyword evidence="5 8" id="KW-0378">Hydrolase</keyword>
<name>A0A9D2II20_9FIRM</name>
<dbReference type="GO" id="GO:0006508">
    <property type="term" value="P:proteolysis"/>
    <property type="evidence" value="ECO:0007669"/>
    <property type="project" value="UniProtKB-KW"/>
</dbReference>
<dbReference type="InterPro" id="IPR026906">
    <property type="entry name" value="LRR_5"/>
</dbReference>
<dbReference type="InterPro" id="IPR036852">
    <property type="entry name" value="Peptidase_S8/S53_dom_sf"/>
</dbReference>
<evidence type="ECO:0000259" key="12">
    <source>
        <dbReference type="Pfam" id="PF00082"/>
    </source>
</evidence>
<feature type="active site" description="Charge relay system" evidence="7 8">
    <location>
        <position position="614"/>
    </location>
</feature>
<dbReference type="Pfam" id="PF00082">
    <property type="entry name" value="Peptidase_S8"/>
    <property type="match status" value="1"/>
</dbReference>
<feature type="signal peptide" evidence="11">
    <location>
        <begin position="1"/>
        <end position="27"/>
    </location>
</feature>
<reference evidence="14" key="1">
    <citation type="journal article" date="2021" name="PeerJ">
        <title>Extensive microbial diversity within the chicken gut microbiome revealed by metagenomics and culture.</title>
        <authorList>
            <person name="Gilroy R."/>
            <person name="Ravi A."/>
            <person name="Getino M."/>
            <person name="Pursley I."/>
            <person name="Horton D.L."/>
            <person name="Alikhan N.F."/>
            <person name="Baker D."/>
            <person name="Gharbi K."/>
            <person name="Hall N."/>
            <person name="Watson M."/>
            <person name="Adriaenssens E.M."/>
            <person name="Foster-Nyarko E."/>
            <person name="Jarju S."/>
            <person name="Secka A."/>
            <person name="Antonio M."/>
            <person name="Oren A."/>
            <person name="Chaudhuri R.R."/>
            <person name="La Ragione R."/>
            <person name="Hildebrand F."/>
            <person name="Pallen M.J."/>
        </authorList>
    </citation>
    <scope>NUCLEOTIDE SEQUENCE</scope>
    <source>
        <strain evidence="14">CHK192-19661</strain>
    </source>
</reference>
<feature type="domain" description="PA" evidence="13">
    <location>
        <begin position="482"/>
        <end position="550"/>
    </location>
</feature>
<evidence type="ECO:0000256" key="10">
    <source>
        <dbReference type="SAM" id="Phobius"/>
    </source>
</evidence>
<feature type="active site" description="Charge relay system" evidence="7 8">
    <location>
        <position position="213"/>
    </location>
</feature>
<dbReference type="PANTHER" id="PTHR45661">
    <property type="entry name" value="SURFACE ANTIGEN"/>
    <property type="match status" value="1"/>
</dbReference>
<dbReference type="SUPFAM" id="SSF51161">
    <property type="entry name" value="Trimeric LpxA-like enzymes"/>
    <property type="match status" value="1"/>
</dbReference>
<dbReference type="PROSITE" id="PS51892">
    <property type="entry name" value="SUBTILASE"/>
    <property type="match status" value="1"/>
</dbReference>
<dbReference type="SUPFAM" id="SSF52025">
    <property type="entry name" value="PA domain"/>
    <property type="match status" value="1"/>
</dbReference>
<evidence type="ECO:0000256" key="9">
    <source>
        <dbReference type="RuleBase" id="RU003355"/>
    </source>
</evidence>
<organism evidence="14 15">
    <name type="scientific">Candidatus Borkfalkia avicola</name>
    <dbReference type="NCBI Taxonomy" id="2838503"/>
    <lineage>
        <taxon>Bacteria</taxon>
        <taxon>Bacillati</taxon>
        <taxon>Bacillota</taxon>
        <taxon>Clostridia</taxon>
        <taxon>Christensenellales</taxon>
        <taxon>Christensenellaceae</taxon>
        <taxon>Candidatus Borkfalkia</taxon>
    </lineage>
</organism>
<keyword evidence="2" id="KW-0964">Secreted</keyword>
<dbReference type="SUPFAM" id="SSF52743">
    <property type="entry name" value="Subtilisin-like"/>
    <property type="match status" value="1"/>
</dbReference>
<proteinExistence type="inferred from homology"/>
<dbReference type="Pfam" id="PF13306">
    <property type="entry name" value="LRR_5"/>
    <property type="match status" value="5"/>
</dbReference>
<feature type="chain" id="PRO_5038384053" evidence="11">
    <location>
        <begin position="28"/>
        <end position="2432"/>
    </location>
</feature>
<dbReference type="EMBL" id="DXCF01000031">
    <property type="protein sequence ID" value="HIZ10029.1"/>
    <property type="molecule type" value="Genomic_DNA"/>
</dbReference>
<evidence type="ECO:0000256" key="3">
    <source>
        <dbReference type="ARBA" id="ARBA00022670"/>
    </source>
</evidence>
<evidence type="ECO:0000256" key="1">
    <source>
        <dbReference type="ARBA" id="ARBA00011073"/>
    </source>
</evidence>
<keyword evidence="3 8" id="KW-0645">Protease</keyword>
<dbReference type="InterPro" id="IPR046450">
    <property type="entry name" value="PA_dom_sf"/>
</dbReference>
<dbReference type="InterPro" id="IPR053139">
    <property type="entry name" value="Surface_bspA-like"/>
</dbReference>
<dbReference type="PROSITE" id="PS00138">
    <property type="entry name" value="SUBTILASE_SER"/>
    <property type="match status" value="1"/>
</dbReference>
<evidence type="ECO:0000313" key="14">
    <source>
        <dbReference type="EMBL" id="HIZ10029.1"/>
    </source>
</evidence>
<dbReference type="PROSITE" id="PS00136">
    <property type="entry name" value="SUBTILASE_ASP"/>
    <property type="match status" value="1"/>
</dbReference>
<accession>A0A9D2II20</accession>
<gene>
    <name evidence="14" type="ORF">H9726_06040</name>
</gene>
<evidence type="ECO:0000256" key="2">
    <source>
        <dbReference type="ARBA" id="ARBA00022525"/>
    </source>
</evidence>
<keyword evidence="10" id="KW-0472">Membrane</keyword>
<feature type="domain" description="Peptidase S8/S53" evidence="12">
    <location>
        <begin position="204"/>
        <end position="677"/>
    </location>
</feature>
<dbReference type="InterPro" id="IPR022398">
    <property type="entry name" value="Peptidase_S8_His-AS"/>
</dbReference>
<comment type="caution">
    <text evidence="14">The sequence shown here is derived from an EMBL/GenBank/DDBJ whole genome shotgun (WGS) entry which is preliminary data.</text>
</comment>
<evidence type="ECO:0000256" key="4">
    <source>
        <dbReference type="ARBA" id="ARBA00022729"/>
    </source>
</evidence>
<keyword evidence="10" id="KW-1133">Transmembrane helix</keyword>
<dbReference type="Gene3D" id="2.60.40.1080">
    <property type="match status" value="2"/>
</dbReference>